<organism evidence="2 3">
    <name type="scientific">Raoultella terrigena</name>
    <name type="common">Klebsiella terrigena</name>
    <dbReference type="NCBI Taxonomy" id="577"/>
    <lineage>
        <taxon>Bacteria</taxon>
        <taxon>Pseudomonadati</taxon>
        <taxon>Pseudomonadota</taxon>
        <taxon>Gammaproteobacteria</taxon>
        <taxon>Enterobacterales</taxon>
        <taxon>Enterobacteriaceae</taxon>
        <taxon>Klebsiella/Raoultella group</taxon>
        <taxon>Raoultella</taxon>
    </lineage>
</organism>
<feature type="transmembrane region" description="Helical" evidence="1">
    <location>
        <begin position="30"/>
        <end position="48"/>
    </location>
</feature>
<dbReference type="Proteomes" id="UP000339249">
    <property type="component" value="Unassembled WGS sequence"/>
</dbReference>
<dbReference type="AlphaFoldDB" id="A0A4V6J1J3"/>
<evidence type="ECO:0000313" key="2">
    <source>
        <dbReference type="EMBL" id="VTN10104.1"/>
    </source>
</evidence>
<keyword evidence="1" id="KW-1133">Transmembrane helix</keyword>
<evidence type="ECO:0000256" key="1">
    <source>
        <dbReference type="SAM" id="Phobius"/>
    </source>
</evidence>
<sequence length="51" mass="5738">MIRRPTQTKSIHGTDLLIRHLTIDFSKKRYFAVTLKGTVFLIAGGHVIQAS</sequence>
<accession>A0A4V6J1J3</accession>
<gene>
    <name evidence="2" type="ORF">NCTC9185_02017</name>
</gene>
<name>A0A4V6J1J3_RAOTE</name>
<evidence type="ECO:0000313" key="3">
    <source>
        <dbReference type="Proteomes" id="UP000339249"/>
    </source>
</evidence>
<dbReference type="EMBL" id="CABDVU010000001">
    <property type="protein sequence ID" value="VTN10104.1"/>
    <property type="molecule type" value="Genomic_DNA"/>
</dbReference>
<reference evidence="2 3" key="1">
    <citation type="submission" date="2019-04" db="EMBL/GenBank/DDBJ databases">
        <authorList>
            <consortium name="Pathogen Informatics"/>
        </authorList>
    </citation>
    <scope>NUCLEOTIDE SEQUENCE [LARGE SCALE GENOMIC DNA]</scope>
    <source>
        <strain evidence="2 3">NCTC9185</strain>
    </source>
</reference>
<proteinExistence type="predicted"/>
<keyword evidence="1" id="KW-0812">Transmembrane</keyword>
<keyword evidence="1" id="KW-0472">Membrane</keyword>
<protein>
    <submittedName>
        <fullName evidence="2">Uncharacterized protein</fullName>
    </submittedName>
</protein>